<feature type="non-terminal residue" evidence="2">
    <location>
        <position position="392"/>
    </location>
</feature>
<feature type="compositionally biased region" description="Basic and acidic residues" evidence="1">
    <location>
        <begin position="365"/>
        <end position="381"/>
    </location>
</feature>
<feature type="region of interest" description="Disordered" evidence="1">
    <location>
        <begin position="1"/>
        <end position="392"/>
    </location>
</feature>
<feature type="compositionally biased region" description="Basic residues" evidence="1">
    <location>
        <begin position="1"/>
        <end position="24"/>
    </location>
</feature>
<feature type="compositionally biased region" description="Basic residues" evidence="1">
    <location>
        <begin position="382"/>
        <end position="392"/>
    </location>
</feature>
<feature type="compositionally biased region" description="Basic residues" evidence="1">
    <location>
        <begin position="32"/>
        <end position="52"/>
    </location>
</feature>
<sequence length="392" mass="42810">EPLHSAVRRGASRRRVPARGRHPRSASQRQRLPSHRRARLPGRRRGRLRFAVRHPAPGAAHRRPGAGHHGHPARARQELAPGRGDHRQRAGPGAGAGPGGFRQPAGVVPRRAAEAGNRGRGARRPRPARLHQPHHRPDLAAGQRAARADRGPRQGGKDHGAAGHHARRAHQLSRCGADGAAGGRAAGRSHRNADAGHRRGDRQLVRLPGRAPRGGRRDGAGARAAPGGKRPRRGDRARLADAPGARLQHQRARHGAHAFRRHRQRRAGKAQALLRQRAQGAGRHRQPHHHRHGAHRHGEPRRRGDLRGVQGHGQQRNRAGPYAGRQAHLPGHRHREERHPPRRDAVSAGAPGQDLSASARAALAEPRRRDQPADQADERHAQQRRASRPPAL</sequence>
<accession>A0A6J4KRG5</accession>
<feature type="compositionally biased region" description="Basic residues" evidence="1">
    <location>
        <begin position="248"/>
        <end position="268"/>
    </location>
</feature>
<name>A0A6J4KRG5_9BACT</name>
<gene>
    <name evidence="2" type="ORF">AVDCRST_MAG89-1183</name>
</gene>
<organism evidence="2">
    <name type="scientific">uncultured Gemmatimonadota bacterium</name>
    <dbReference type="NCBI Taxonomy" id="203437"/>
    <lineage>
        <taxon>Bacteria</taxon>
        <taxon>Pseudomonadati</taxon>
        <taxon>Gemmatimonadota</taxon>
        <taxon>environmental samples</taxon>
    </lineage>
</organism>
<feature type="compositionally biased region" description="Basic and acidic residues" evidence="1">
    <location>
        <begin position="191"/>
        <end position="204"/>
    </location>
</feature>
<feature type="compositionally biased region" description="Basic and acidic residues" evidence="1">
    <location>
        <begin position="146"/>
        <end position="161"/>
    </location>
</feature>
<dbReference type="AlphaFoldDB" id="A0A6J4KRG5"/>
<feature type="compositionally biased region" description="Basic residues" evidence="1">
    <location>
        <begin position="162"/>
        <end position="171"/>
    </location>
</feature>
<feature type="compositionally biased region" description="Low complexity" evidence="1">
    <location>
        <begin position="101"/>
        <end position="116"/>
    </location>
</feature>
<feature type="non-terminal residue" evidence="2">
    <location>
        <position position="1"/>
    </location>
</feature>
<evidence type="ECO:0000256" key="1">
    <source>
        <dbReference type="SAM" id="MobiDB-lite"/>
    </source>
</evidence>
<feature type="compositionally biased region" description="Basic residues" evidence="1">
    <location>
        <begin position="282"/>
        <end position="300"/>
    </location>
</feature>
<protein>
    <submittedName>
        <fullName evidence="2">Transcription termination factor Rho</fullName>
    </submittedName>
</protein>
<reference evidence="2" key="1">
    <citation type="submission" date="2020-02" db="EMBL/GenBank/DDBJ databases">
        <authorList>
            <person name="Meier V. D."/>
        </authorList>
    </citation>
    <scope>NUCLEOTIDE SEQUENCE</scope>
    <source>
        <strain evidence="2">AVDCRST_MAG89</strain>
    </source>
</reference>
<feature type="compositionally biased region" description="Basic residues" evidence="1">
    <location>
        <begin position="120"/>
        <end position="134"/>
    </location>
</feature>
<proteinExistence type="predicted"/>
<feature type="compositionally biased region" description="Low complexity" evidence="1">
    <location>
        <begin position="269"/>
        <end position="281"/>
    </location>
</feature>
<feature type="compositionally biased region" description="Basic residues" evidence="1">
    <location>
        <begin position="60"/>
        <end position="74"/>
    </location>
</feature>
<evidence type="ECO:0000313" key="2">
    <source>
        <dbReference type="EMBL" id="CAA9312092.1"/>
    </source>
</evidence>
<dbReference type="EMBL" id="CADCTV010000263">
    <property type="protein sequence ID" value="CAA9312092.1"/>
    <property type="molecule type" value="Genomic_DNA"/>
</dbReference>